<sequence>MDRIPRFRRRPKHPTVNTDPKSINVTPADRDMTPPSPPASSAPAPAPVVPLTTTTITANATTINTPKTEKFLKVAGLKGLHLRSPHKRQRSPSPACLPTSPPPTVVTHDVGRVMSRSPEDKRDKAKENNKSRAKEDKKNQILPTPPRLTIESGDDTLVEEVEDTFETKSKTESGDEMNGKKPVIPFFLTYSEMDLANKFQDITWNERKRLASGSCVLEHIDSPRASPNSSQPDLRRIGMDRYYNIKPWSHNRVKLLVAEGTIDYVNASPIVLESPSDPSLPPLRYIAMQGPTLQSMDYVWRMIAEQLGTTAVIVQLTNMVENGSQKCFPYFPESDADATWRLNERDAWQDGWAADLSFVEFETLADGDIEVRKMILHVDGEEEERVVWHLLYTRWPDFGVPAIEHLDSFFDLMRLSRQYNAMGGTNGSTVDGDSPRIIHCSAGVGRTGTFIALEHLMRELDAGYLANYDAAEAASSSESDLIFKVVDRLREQRKSMVQAEIQFLFIYRVLRKLWLDKYRQATGGEYESEPAPKRLEVSDPFVE</sequence>
<protein>
    <submittedName>
        <fullName evidence="5">Protein-tyrosine phosphatase</fullName>
    </submittedName>
</protein>
<accession>A0A084G729</accession>
<dbReference type="OMA" id="EKCYPYY"/>
<evidence type="ECO:0000259" key="3">
    <source>
        <dbReference type="PROSITE" id="PS50055"/>
    </source>
</evidence>
<organism evidence="5 6">
    <name type="scientific">Pseudallescheria apiosperma</name>
    <name type="common">Scedosporium apiospermum</name>
    <dbReference type="NCBI Taxonomy" id="563466"/>
    <lineage>
        <taxon>Eukaryota</taxon>
        <taxon>Fungi</taxon>
        <taxon>Dikarya</taxon>
        <taxon>Ascomycota</taxon>
        <taxon>Pezizomycotina</taxon>
        <taxon>Sordariomycetes</taxon>
        <taxon>Hypocreomycetidae</taxon>
        <taxon>Microascales</taxon>
        <taxon>Microascaceae</taxon>
        <taxon>Scedosporium</taxon>
    </lineage>
</organism>
<proteinExistence type="inferred from homology"/>
<dbReference type="InterPro" id="IPR016130">
    <property type="entry name" value="Tyr_Pase_AS"/>
</dbReference>
<feature type="compositionally biased region" description="Polar residues" evidence="2">
    <location>
        <begin position="15"/>
        <end position="25"/>
    </location>
</feature>
<comment type="similarity">
    <text evidence="1">Belongs to the protein-tyrosine phosphatase family. Non-receptor class subfamily.</text>
</comment>
<dbReference type="PROSITE" id="PS50055">
    <property type="entry name" value="TYR_PHOSPHATASE_PTP"/>
    <property type="match status" value="1"/>
</dbReference>
<dbReference type="PANTHER" id="PTHR19134">
    <property type="entry name" value="RECEPTOR-TYPE TYROSINE-PROTEIN PHOSPHATASE"/>
    <property type="match status" value="1"/>
</dbReference>
<evidence type="ECO:0000259" key="4">
    <source>
        <dbReference type="PROSITE" id="PS50056"/>
    </source>
</evidence>
<dbReference type="PRINTS" id="PR00700">
    <property type="entry name" value="PRTYPHPHTASE"/>
</dbReference>
<dbReference type="EMBL" id="JOWA01000096">
    <property type="protein sequence ID" value="KEZ43141.1"/>
    <property type="molecule type" value="Genomic_DNA"/>
</dbReference>
<dbReference type="InterPro" id="IPR029021">
    <property type="entry name" value="Prot-tyrosine_phosphatase-like"/>
</dbReference>
<dbReference type="PROSITE" id="PS00383">
    <property type="entry name" value="TYR_PHOSPHATASE_1"/>
    <property type="match status" value="1"/>
</dbReference>
<dbReference type="HOGENOM" id="CLU_001645_9_12_1"/>
<name>A0A084G729_PSEDA</name>
<dbReference type="SUPFAM" id="SSF52799">
    <property type="entry name" value="(Phosphotyrosine protein) phosphatases II"/>
    <property type="match status" value="1"/>
</dbReference>
<dbReference type="SMART" id="SM00404">
    <property type="entry name" value="PTPc_motif"/>
    <property type="match status" value="1"/>
</dbReference>
<dbReference type="Proteomes" id="UP000028545">
    <property type="component" value="Unassembled WGS sequence"/>
</dbReference>
<dbReference type="RefSeq" id="XP_016642940.1">
    <property type="nucleotide sequence ID" value="XM_016787438.1"/>
</dbReference>
<gene>
    <name evidence="5" type="ORF">SAPIO_CDS5033</name>
</gene>
<dbReference type="AlphaFoldDB" id="A0A084G729"/>
<evidence type="ECO:0000313" key="6">
    <source>
        <dbReference type="Proteomes" id="UP000028545"/>
    </source>
</evidence>
<keyword evidence="6" id="KW-1185">Reference proteome</keyword>
<dbReference type="Pfam" id="PF00102">
    <property type="entry name" value="Y_phosphatase"/>
    <property type="match status" value="1"/>
</dbReference>
<evidence type="ECO:0000256" key="1">
    <source>
        <dbReference type="ARBA" id="ARBA00009649"/>
    </source>
</evidence>
<dbReference type="CDD" id="cd18533">
    <property type="entry name" value="PTP_fungal"/>
    <property type="match status" value="1"/>
</dbReference>
<dbReference type="PROSITE" id="PS50056">
    <property type="entry name" value="TYR_PHOSPHATASE_2"/>
    <property type="match status" value="1"/>
</dbReference>
<feature type="compositionally biased region" description="Pro residues" evidence="2">
    <location>
        <begin position="34"/>
        <end position="48"/>
    </location>
</feature>
<reference evidence="5 6" key="1">
    <citation type="journal article" date="2014" name="Genome Announc.">
        <title>Draft genome sequence of the pathogenic fungus Scedosporium apiospermum.</title>
        <authorList>
            <person name="Vandeputte P."/>
            <person name="Ghamrawi S."/>
            <person name="Rechenmann M."/>
            <person name="Iltis A."/>
            <person name="Giraud S."/>
            <person name="Fleury M."/>
            <person name="Thornton C."/>
            <person name="Delhaes L."/>
            <person name="Meyer W."/>
            <person name="Papon N."/>
            <person name="Bouchara J.P."/>
        </authorList>
    </citation>
    <scope>NUCLEOTIDE SEQUENCE [LARGE SCALE GENOMIC DNA]</scope>
    <source>
        <strain evidence="5 6">IHEM 14462</strain>
    </source>
</reference>
<dbReference type="InterPro" id="IPR050348">
    <property type="entry name" value="Protein-Tyr_Phosphatase"/>
</dbReference>
<dbReference type="GO" id="GO:0004725">
    <property type="term" value="F:protein tyrosine phosphatase activity"/>
    <property type="evidence" value="ECO:0007669"/>
    <property type="project" value="InterPro"/>
</dbReference>
<evidence type="ECO:0000313" key="5">
    <source>
        <dbReference type="EMBL" id="KEZ43141.1"/>
    </source>
</evidence>
<dbReference type="Gene3D" id="3.90.190.10">
    <property type="entry name" value="Protein tyrosine phosphatase superfamily"/>
    <property type="match status" value="1"/>
</dbReference>
<dbReference type="OrthoDB" id="10253954at2759"/>
<dbReference type="VEuPathDB" id="FungiDB:SAPIO_CDS5033"/>
<dbReference type="KEGG" id="sapo:SAPIO_CDS5033"/>
<feature type="compositionally biased region" description="Basic residues" evidence="2">
    <location>
        <begin position="1"/>
        <end position="13"/>
    </location>
</feature>
<dbReference type="InterPro" id="IPR000242">
    <property type="entry name" value="PTP_cat"/>
</dbReference>
<comment type="caution">
    <text evidence="5">The sequence shown here is derived from an EMBL/GenBank/DDBJ whole genome shotgun (WGS) entry which is preliminary data.</text>
</comment>
<feature type="domain" description="Tyrosine specific protein phosphatases" evidence="4">
    <location>
        <begin position="407"/>
        <end position="504"/>
    </location>
</feature>
<dbReference type="InterPro" id="IPR000387">
    <property type="entry name" value="Tyr_Pase_dom"/>
</dbReference>
<evidence type="ECO:0000256" key="2">
    <source>
        <dbReference type="SAM" id="MobiDB-lite"/>
    </source>
</evidence>
<dbReference type="SMART" id="SM00194">
    <property type="entry name" value="PTPc"/>
    <property type="match status" value="1"/>
</dbReference>
<feature type="region of interest" description="Disordered" evidence="2">
    <location>
        <begin position="1"/>
        <end position="49"/>
    </location>
</feature>
<feature type="region of interest" description="Disordered" evidence="2">
    <location>
        <begin position="82"/>
        <end position="151"/>
    </location>
</feature>
<dbReference type="InterPro" id="IPR003595">
    <property type="entry name" value="Tyr_Pase_cat"/>
</dbReference>
<feature type="compositionally biased region" description="Basic and acidic residues" evidence="2">
    <location>
        <begin position="117"/>
        <end position="139"/>
    </location>
</feature>
<dbReference type="PANTHER" id="PTHR19134:SF449">
    <property type="entry name" value="TYROSINE-PROTEIN PHOSPHATASE 1"/>
    <property type="match status" value="1"/>
</dbReference>
<dbReference type="GeneID" id="27724105"/>
<feature type="domain" description="Tyrosine-protein phosphatase" evidence="3">
    <location>
        <begin position="240"/>
        <end position="513"/>
    </location>
</feature>